<dbReference type="Pfam" id="PF01668">
    <property type="entry name" value="SmpB"/>
    <property type="match status" value="1"/>
</dbReference>
<dbReference type="PROSITE" id="PS01317">
    <property type="entry name" value="SSRP"/>
    <property type="match status" value="1"/>
</dbReference>
<dbReference type="GO" id="GO:0070930">
    <property type="term" value="P:trans-translation-dependent protein tagging"/>
    <property type="evidence" value="ECO:0007669"/>
    <property type="project" value="TreeGrafter"/>
</dbReference>
<dbReference type="AlphaFoldDB" id="C7M112"/>
<dbReference type="PANTHER" id="PTHR30308:SF2">
    <property type="entry name" value="SSRA-BINDING PROTEIN"/>
    <property type="match status" value="1"/>
</dbReference>
<dbReference type="EMBL" id="CP001631">
    <property type="protein sequence ID" value="ACU54670.1"/>
    <property type="molecule type" value="Genomic_DNA"/>
</dbReference>
<evidence type="ECO:0000313" key="5">
    <source>
        <dbReference type="Proteomes" id="UP000000771"/>
    </source>
</evidence>
<dbReference type="CDD" id="cd09294">
    <property type="entry name" value="SmpB"/>
    <property type="match status" value="1"/>
</dbReference>
<dbReference type="GO" id="GO:0005829">
    <property type="term" value="C:cytosol"/>
    <property type="evidence" value="ECO:0007669"/>
    <property type="project" value="TreeGrafter"/>
</dbReference>
<dbReference type="InterPro" id="IPR000037">
    <property type="entry name" value="SsrA-bd_prot"/>
</dbReference>
<keyword evidence="1 3" id="KW-0963">Cytoplasm</keyword>
<dbReference type="GO" id="GO:0003723">
    <property type="term" value="F:RNA binding"/>
    <property type="evidence" value="ECO:0007669"/>
    <property type="project" value="UniProtKB-UniRule"/>
</dbReference>
<dbReference type="STRING" id="525909.Afer_1754"/>
<comment type="similarity">
    <text evidence="3">Belongs to the SmpB family.</text>
</comment>
<dbReference type="Proteomes" id="UP000000771">
    <property type="component" value="Chromosome"/>
</dbReference>
<dbReference type="HAMAP" id="MF_00023">
    <property type="entry name" value="SmpB"/>
    <property type="match status" value="1"/>
</dbReference>
<comment type="subcellular location">
    <subcellularLocation>
        <location evidence="3">Cytoplasm</location>
    </subcellularLocation>
    <text evidence="3">The tmRNA-SmpB complex associates with stalled 70S ribosomes.</text>
</comment>
<sequence length="171" mass="19741">MARQGARPAKAQQLGGVRVLAQNRRARHDYDVLETFEAGIVLVGSEVKAVREGHVQLRDAYARIRDGELFLFQAVISPYRHATGFGTHVTDRPRKLLLHRDEIDRLRGRLEQERLTLIPLSLYLRDGLVKVELALAKGRTLYDKRHVLATRDAQREVERLRSRYRPNRSAR</sequence>
<protein>
    <recommendedName>
        <fullName evidence="3">SsrA-binding protein</fullName>
    </recommendedName>
    <alternativeName>
        <fullName evidence="3">Small protein B</fullName>
    </alternativeName>
</protein>
<dbReference type="GO" id="GO:0070929">
    <property type="term" value="P:trans-translation"/>
    <property type="evidence" value="ECO:0007669"/>
    <property type="project" value="UniProtKB-UniRule"/>
</dbReference>
<dbReference type="SUPFAM" id="SSF74982">
    <property type="entry name" value="Small protein B (SmpB)"/>
    <property type="match status" value="1"/>
</dbReference>
<keyword evidence="5" id="KW-1185">Reference proteome</keyword>
<keyword evidence="2 3" id="KW-0694">RNA-binding</keyword>
<accession>C7M112</accession>
<dbReference type="InterPro" id="IPR020081">
    <property type="entry name" value="SsrA-bd_prot_CS"/>
</dbReference>
<proteinExistence type="inferred from homology"/>
<evidence type="ECO:0000256" key="2">
    <source>
        <dbReference type="ARBA" id="ARBA00022884"/>
    </source>
</evidence>
<dbReference type="PANTHER" id="PTHR30308">
    <property type="entry name" value="TMRNA-BINDING COMPONENT OF TRANS-TRANSLATION TAGGING COMPLEX"/>
    <property type="match status" value="1"/>
</dbReference>
<reference evidence="4 5" key="1">
    <citation type="journal article" date="2009" name="Stand. Genomic Sci.">
        <title>Complete genome sequence of Acidimicrobium ferrooxidans type strain (ICP).</title>
        <authorList>
            <person name="Clum A."/>
            <person name="Nolan M."/>
            <person name="Lang E."/>
            <person name="Glavina Del Rio T."/>
            <person name="Tice H."/>
            <person name="Copeland A."/>
            <person name="Cheng J.F."/>
            <person name="Lucas S."/>
            <person name="Chen F."/>
            <person name="Bruce D."/>
            <person name="Goodwin L."/>
            <person name="Pitluck S."/>
            <person name="Ivanova N."/>
            <person name="Mavrommatis K."/>
            <person name="Mikhailova N."/>
            <person name="Pati A."/>
            <person name="Chen A."/>
            <person name="Palaniappan K."/>
            <person name="Goker M."/>
            <person name="Spring S."/>
            <person name="Land M."/>
            <person name="Hauser L."/>
            <person name="Chang Y.J."/>
            <person name="Jeffries C.C."/>
            <person name="Chain P."/>
            <person name="Bristow J."/>
            <person name="Eisen J.A."/>
            <person name="Markowitz V."/>
            <person name="Hugenholtz P."/>
            <person name="Kyrpides N.C."/>
            <person name="Klenk H.P."/>
            <person name="Lapidus A."/>
        </authorList>
    </citation>
    <scope>NUCLEOTIDE SEQUENCE [LARGE SCALE GENOMIC DNA]</scope>
    <source>
        <strain evidence="5">DSM 10331 / JCM 15462 / NBRC 103882 / ICP</strain>
    </source>
</reference>
<dbReference type="InterPro" id="IPR023620">
    <property type="entry name" value="SmpB"/>
</dbReference>
<evidence type="ECO:0000256" key="3">
    <source>
        <dbReference type="HAMAP-Rule" id="MF_00023"/>
    </source>
</evidence>
<evidence type="ECO:0000256" key="1">
    <source>
        <dbReference type="ARBA" id="ARBA00022490"/>
    </source>
</evidence>
<gene>
    <name evidence="3" type="primary">smpB</name>
    <name evidence="4" type="ordered locus">Afer_1754</name>
</gene>
<name>C7M112_ACIFD</name>
<organism evidence="4 5">
    <name type="scientific">Acidimicrobium ferrooxidans (strain DSM 10331 / JCM 15462 / NBRC 103882 / ICP)</name>
    <dbReference type="NCBI Taxonomy" id="525909"/>
    <lineage>
        <taxon>Bacteria</taxon>
        <taxon>Bacillati</taxon>
        <taxon>Actinomycetota</taxon>
        <taxon>Acidimicrobiia</taxon>
        <taxon>Acidimicrobiales</taxon>
        <taxon>Acidimicrobiaceae</taxon>
        <taxon>Acidimicrobium</taxon>
    </lineage>
</organism>
<dbReference type="eggNOG" id="COG0691">
    <property type="taxonomic scope" value="Bacteria"/>
</dbReference>
<dbReference type="NCBIfam" id="NF003843">
    <property type="entry name" value="PRK05422.1"/>
    <property type="match status" value="1"/>
</dbReference>
<evidence type="ECO:0000313" key="4">
    <source>
        <dbReference type="EMBL" id="ACU54670.1"/>
    </source>
</evidence>
<dbReference type="RefSeq" id="WP_015799149.1">
    <property type="nucleotide sequence ID" value="NC_013124.1"/>
</dbReference>
<dbReference type="Gene3D" id="2.40.280.10">
    <property type="match status" value="1"/>
</dbReference>
<dbReference type="KEGG" id="afo:Afer_1754"/>
<dbReference type="HOGENOM" id="CLU_108953_0_0_11"/>
<comment type="function">
    <text evidence="3">Required for rescue of stalled ribosomes mediated by trans-translation. Binds to transfer-messenger RNA (tmRNA), required for stable association of tmRNA with ribosomes. tmRNA and SmpB together mimic tRNA shape, replacing the anticodon stem-loop with SmpB. tmRNA is encoded by the ssrA gene; the 2 termini fold to resemble tRNA(Ala) and it encodes a 'tag peptide', a short internal open reading frame. During trans-translation Ala-aminoacylated tmRNA acts like a tRNA, entering the A-site of stalled ribosomes, displacing the stalled mRNA. The ribosome then switches to translate the ORF on the tmRNA; the nascent peptide is terminated with the 'tag peptide' encoded by the tmRNA and targeted for degradation. The ribosome is freed to recommence translation, which seems to be the essential function of trans-translation.</text>
</comment>
<dbReference type="NCBIfam" id="TIGR00086">
    <property type="entry name" value="smpB"/>
    <property type="match status" value="1"/>
</dbReference>